<dbReference type="PANTHER" id="PTHR30231:SF41">
    <property type="entry name" value="DNA POLYMERASE III SUBUNIT EPSILON"/>
    <property type="match status" value="1"/>
</dbReference>
<dbReference type="Gene3D" id="3.40.50.300">
    <property type="entry name" value="P-loop containing nucleotide triphosphate hydrolases"/>
    <property type="match status" value="2"/>
</dbReference>
<dbReference type="GO" id="GO:0003678">
    <property type="term" value="F:DNA helicase activity"/>
    <property type="evidence" value="ECO:0007669"/>
    <property type="project" value="UniProtKB-EC"/>
</dbReference>
<dbReference type="Pfam" id="PF00929">
    <property type="entry name" value="RNase_T"/>
    <property type="match status" value="1"/>
</dbReference>
<keyword evidence="5 6" id="KW-0067">ATP-binding</keyword>
<comment type="function">
    <text evidence="6">3'-5' exonuclease.</text>
</comment>
<dbReference type="InterPro" id="IPR006310">
    <property type="entry name" value="DinG"/>
</dbReference>
<comment type="caution">
    <text evidence="8">The sequence shown here is derived from an EMBL/GenBank/DDBJ whole genome shotgun (WGS) entry which is preliminary data.</text>
</comment>
<dbReference type="SMART" id="SM00491">
    <property type="entry name" value="HELICc2"/>
    <property type="match status" value="1"/>
</dbReference>
<organism evidence="8 9">
    <name type="scientific">Streptococcus moroccensis</name>
    <dbReference type="NCBI Taxonomy" id="1451356"/>
    <lineage>
        <taxon>Bacteria</taxon>
        <taxon>Bacillati</taxon>
        <taxon>Bacillota</taxon>
        <taxon>Bacilli</taxon>
        <taxon>Lactobacillales</taxon>
        <taxon>Streptococcaceae</taxon>
        <taxon>Streptococcus</taxon>
    </lineage>
</organism>
<sequence>MKHEIKTKKYAVVDLEATSASADAQIIQVGIVIVQNGHILETYETDVNPHEPLTPHIKQLTGITDAQLAMAPDFGQVARDIYDLIEDAVFVAHNVKFDANLLAEALFFEGFELRTPRVDTVELSQVFFPTLDRYNLSYITEELEIELTDAHTAIADAMATAHLFLKIQQKIMCLPQVTLTKIMQYADHFIYESSLVITELLPYAQQNISKEYNQVLDLILKKQLVYGEAYHLAPDFEHNVALLDLDARPQQADFARLVTQHLDDQKINFIQGQAGIGKTYGYLLPILAKYPKRKLVISTPTKLLQDQIMETEGRRLGEVFHINCHSLKGFDNYIKLDNFWTTLEREDDNRLVNRYKMLVLVWLTETKTGDLAEIKQKQGFMPYFDELRHDGKISELSLFRDDDFWQQSYERSKVSQVIVTNHSYLLTRVVDDKAFVEDAILVIDEAQKMPSQLENFSRRQVRLASLISEVEVLYRQSPDLLTRRLLESISYHMEQLADSAGKPGKEAVVESCVSQMRQDLGELGPTVLPRLAEVLAPQFDDFWVTQEVGDDKRIRVLHAASLDYLYFKDLLPDSTKLFCISATLEISKRVNLAQLLGFSTEQVTMGHMPQDRQANQKVWLLKDVPQIQDLSLEAYADLIAHQIKRLERLRQPMLVLFNANQSLLAVSRLLSDFGINHLAQHGHGTAANIKKRFERGEAQIILGSGAFWEGVDFVNHDQMLVLITRLPFENPQDRFVQKINRYLRLTGRKPFEDYHLPQTILKLKQAIGRSSRRPLQSSAIIILDNRVLNRKYGKSFRDMLESVCEVEDISSQKLVQAIRKHLK</sequence>
<dbReference type="Pfam" id="PF00270">
    <property type="entry name" value="DEAD"/>
    <property type="match status" value="1"/>
</dbReference>
<dbReference type="InterPro" id="IPR006555">
    <property type="entry name" value="ATP-dep_Helicase_C"/>
</dbReference>
<dbReference type="RefSeq" id="WP_307120936.1">
    <property type="nucleotide sequence ID" value="NZ_JAUSTM010000002.1"/>
</dbReference>
<evidence type="ECO:0000256" key="1">
    <source>
        <dbReference type="ARBA" id="ARBA00022722"/>
    </source>
</evidence>
<dbReference type="EC" id="3.1.-.-" evidence="6"/>
<evidence type="ECO:0000256" key="2">
    <source>
        <dbReference type="ARBA" id="ARBA00022741"/>
    </source>
</evidence>
<evidence type="ECO:0000256" key="5">
    <source>
        <dbReference type="ARBA" id="ARBA00022840"/>
    </source>
</evidence>
<keyword evidence="3 6" id="KW-0378">Hydrolase</keyword>
<proteinExistence type="inferred from homology"/>
<evidence type="ECO:0000256" key="6">
    <source>
        <dbReference type="HAMAP-Rule" id="MF_02206"/>
    </source>
</evidence>
<dbReference type="InterPro" id="IPR011545">
    <property type="entry name" value="DEAD/DEAH_box_helicase_dom"/>
</dbReference>
<dbReference type="NCBIfam" id="NF005569">
    <property type="entry name" value="PRK07246.1"/>
    <property type="match status" value="1"/>
</dbReference>
<accession>A0ABT9YQX5</accession>
<protein>
    <recommendedName>
        <fullName evidence="6">3'-5' exonuclease DinG</fullName>
        <ecNumber evidence="6">3.1.-.-</ecNumber>
    </recommendedName>
</protein>
<keyword evidence="9" id="KW-1185">Reference proteome</keyword>
<evidence type="ECO:0000256" key="3">
    <source>
        <dbReference type="ARBA" id="ARBA00022801"/>
    </source>
</evidence>
<evidence type="ECO:0000259" key="7">
    <source>
        <dbReference type="PROSITE" id="PS51193"/>
    </source>
</evidence>
<comment type="caution">
    <text evidence="6">Lacks conserved residue(s) required for the propagation of feature annotation.</text>
</comment>
<dbReference type="GO" id="GO:0016787">
    <property type="term" value="F:hydrolase activity"/>
    <property type="evidence" value="ECO:0007669"/>
    <property type="project" value="UniProtKB-KW"/>
</dbReference>
<evidence type="ECO:0000313" key="8">
    <source>
        <dbReference type="EMBL" id="MDQ0221703.1"/>
    </source>
</evidence>
<dbReference type="SUPFAM" id="SSF52540">
    <property type="entry name" value="P-loop containing nucleoside triphosphate hydrolases"/>
    <property type="match status" value="1"/>
</dbReference>
<dbReference type="PROSITE" id="PS51193">
    <property type="entry name" value="HELICASE_ATP_BIND_2"/>
    <property type="match status" value="1"/>
</dbReference>
<keyword evidence="1 6" id="KW-0540">Nuclease</keyword>
<dbReference type="SMART" id="SM00479">
    <property type="entry name" value="EXOIII"/>
    <property type="match status" value="1"/>
</dbReference>
<keyword evidence="4 6" id="KW-0269">Exonuclease</keyword>
<dbReference type="Pfam" id="PF13307">
    <property type="entry name" value="Helicase_C_2"/>
    <property type="match status" value="1"/>
</dbReference>
<evidence type="ECO:0000256" key="4">
    <source>
        <dbReference type="ARBA" id="ARBA00022839"/>
    </source>
</evidence>
<gene>
    <name evidence="6" type="primary">dinG</name>
    <name evidence="8" type="ORF">J2S23_000235</name>
</gene>
<dbReference type="Proteomes" id="UP001223079">
    <property type="component" value="Unassembled WGS sequence"/>
</dbReference>
<dbReference type="Gene3D" id="3.30.420.10">
    <property type="entry name" value="Ribonuclease H-like superfamily/Ribonuclease H"/>
    <property type="match status" value="1"/>
</dbReference>
<comment type="similarity">
    <text evidence="6">Belongs to the helicase family. DinG subfamily. Type 2 sub-subfamily.</text>
</comment>
<feature type="short sequence motif" description="DEAH box" evidence="6">
    <location>
        <begin position="444"/>
        <end position="447"/>
    </location>
</feature>
<dbReference type="HAMAP" id="MF_02206">
    <property type="entry name" value="DinG_exonucl"/>
    <property type="match status" value="1"/>
</dbReference>
<keyword evidence="2 6" id="KW-0547">Nucleotide-binding</keyword>
<dbReference type="InterPro" id="IPR027417">
    <property type="entry name" value="P-loop_NTPase"/>
</dbReference>
<dbReference type="InterPro" id="IPR014013">
    <property type="entry name" value="Helic_SF1/SF2_ATP-bd_DinG/Rad3"/>
</dbReference>
<reference evidence="8 9" key="1">
    <citation type="submission" date="2023-07" db="EMBL/GenBank/DDBJ databases">
        <title>Genomic Encyclopedia of Type Strains, Phase IV (KMG-IV): sequencing the most valuable type-strain genomes for metagenomic binning, comparative biology and taxonomic classification.</title>
        <authorList>
            <person name="Goeker M."/>
        </authorList>
    </citation>
    <scope>NUCLEOTIDE SEQUENCE [LARGE SCALE GENOMIC DNA]</scope>
    <source>
        <strain evidence="8 9">DSM 105143</strain>
    </source>
</reference>
<name>A0ABT9YQX5_9STRE</name>
<dbReference type="InterPro" id="IPR013520">
    <property type="entry name" value="Ribonucl_H"/>
</dbReference>
<dbReference type="NCBIfam" id="TIGR00573">
    <property type="entry name" value="dnaq"/>
    <property type="match status" value="1"/>
</dbReference>
<feature type="domain" description="Helicase ATP-binding" evidence="7">
    <location>
        <begin position="237"/>
        <end position="496"/>
    </location>
</feature>
<dbReference type="PANTHER" id="PTHR30231">
    <property type="entry name" value="DNA POLYMERASE III SUBUNIT EPSILON"/>
    <property type="match status" value="1"/>
</dbReference>
<dbReference type="EMBL" id="JAUSTM010000002">
    <property type="protein sequence ID" value="MDQ0221703.1"/>
    <property type="molecule type" value="Genomic_DNA"/>
</dbReference>
<dbReference type="SUPFAM" id="SSF53098">
    <property type="entry name" value="Ribonuclease H-like"/>
    <property type="match status" value="1"/>
</dbReference>
<dbReference type="InterPro" id="IPR012337">
    <property type="entry name" value="RNaseH-like_sf"/>
</dbReference>
<dbReference type="InterPro" id="IPR006054">
    <property type="entry name" value="DnaQ"/>
</dbReference>
<dbReference type="InterPro" id="IPR036397">
    <property type="entry name" value="RNaseH_sf"/>
</dbReference>
<keyword evidence="8" id="KW-0347">Helicase</keyword>
<dbReference type="CDD" id="cd06127">
    <property type="entry name" value="DEDDh"/>
    <property type="match status" value="1"/>
</dbReference>
<evidence type="ECO:0000313" key="9">
    <source>
        <dbReference type="Proteomes" id="UP001223079"/>
    </source>
</evidence>